<dbReference type="InterPro" id="IPR004841">
    <property type="entry name" value="AA-permease/SLC12A_dom"/>
</dbReference>
<keyword evidence="12" id="KW-1185">Reference proteome</keyword>
<feature type="domain" description="Amino acid permease/ SLC12A" evidence="10">
    <location>
        <begin position="28"/>
        <end position="457"/>
    </location>
</feature>
<dbReference type="PANTHER" id="PTHR43495:SF1">
    <property type="entry name" value="L-ASPARAGINE PERMEASE"/>
    <property type="match status" value="1"/>
</dbReference>
<comment type="similarity">
    <text evidence="2">Belongs to the amino acid-polyamine-organocation (APC) superfamily. Amino acid transporter (AAT) (TC 2.A.3.1) family.</text>
</comment>
<feature type="transmembrane region" description="Helical" evidence="9">
    <location>
        <begin position="344"/>
        <end position="365"/>
    </location>
</feature>
<feature type="transmembrane region" description="Helical" evidence="9">
    <location>
        <begin position="31"/>
        <end position="51"/>
    </location>
</feature>
<evidence type="ECO:0000256" key="1">
    <source>
        <dbReference type="ARBA" id="ARBA00004651"/>
    </source>
</evidence>
<feature type="transmembrane region" description="Helical" evidence="9">
    <location>
        <begin position="100"/>
        <end position="126"/>
    </location>
</feature>
<dbReference type="InterPro" id="IPR004840">
    <property type="entry name" value="Amino_acid_permease_CS"/>
</dbReference>
<accession>A0ABT3CE98</accession>
<feature type="transmembrane region" description="Helical" evidence="9">
    <location>
        <begin position="377"/>
        <end position="397"/>
    </location>
</feature>
<feature type="transmembrane region" description="Helical" evidence="9">
    <location>
        <begin position="207"/>
        <end position="232"/>
    </location>
</feature>
<dbReference type="Gene3D" id="1.20.1740.10">
    <property type="entry name" value="Amino acid/polyamine transporter I"/>
    <property type="match status" value="1"/>
</dbReference>
<keyword evidence="4" id="KW-1003">Cell membrane</keyword>
<dbReference type="EMBL" id="JACKTY010000030">
    <property type="protein sequence ID" value="MCV7227805.1"/>
    <property type="molecule type" value="Genomic_DNA"/>
</dbReference>
<evidence type="ECO:0000256" key="6">
    <source>
        <dbReference type="ARBA" id="ARBA00022970"/>
    </source>
</evidence>
<evidence type="ECO:0000256" key="2">
    <source>
        <dbReference type="ARBA" id="ARBA00008583"/>
    </source>
</evidence>
<evidence type="ECO:0000313" key="11">
    <source>
        <dbReference type="EMBL" id="MCV7227805.1"/>
    </source>
</evidence>
<organism evidence="11 12">
    <name type="scientific">Mycolicibacterium komossense</name>
    <dbReference type="NCBI Taxonomy" id="1779"/>
    <lineage>
        <taxon>Bacteria</taxon>
        <taxon>Bacillati</taxon>
        <taxon>Actinomycetota</taxon>
        <taxon>Actinomycetes</taxon>
        <taxon>Mycobacteriales</taxon>
        <taxon>Mycobacteriaceae</taxon>
        <taxon>Mycolicibacterium</taxon>
    </lineage>
</organism>
<dbReference type="PROSITE" id="PS00218">
    <property type="entry name" value="AMINO_ACID_PERMEASE_1"/>
    <property type="match status" value="1"/>
</dbReference>
<keyword evidence="5 9" id="KW-0812">Transmembrane</keyword>
<keyword evidence="6" id="KW-0029">Amino-acid transport</keyword>
<evidence type="ECO:0000256" key="3">
    <source>
        <dbReference type="ARBA" id="ARBA00022448"/>
    </source>
</evidence>
<evidence type="ECO:0000256" key="7">
    <source>
        <dbReference type="ARBA" id="ARBA00022989"/>
    </source>
</evidence>
<comment type="caution">
    <text evidence="11">The sequence shown here is derived from an EMBL/GenBank/DDBJ whole genome shotgun (WGS) entry which is preliminary data.</text>
</comment>
<evidence type="ECO:0000313" key="12">
    <source>
        <dbReference type="Proteomes" id="UP001526201"/>
    </source>
</evidence>
<dbReference type="RefSeq" id="WP_264068809.1">
    <property type="nucleotide sequence ID" value="NZ_JACKTY010000030.1"/>
</dbReference>
<name>A0ABT3CE98_9MYCO</name>
<evidence type="ECO:0000256" key="5">
    <source>
        <dbReference type="ARBA" id="ARBA00022692"/>
    </source>
</evidence>
<dbReference type="PANTHER" id="PTHR43495">
    <property type="entry name" value="GABA PERMEASE"/>
    <property type="match status" value="1"/>
</dbReference>
<evidence type="ECO:0000256" key="4">
    <source>
        <dbReference type="ARBA" id="ARBA00022475"/>
    </source>
</evidence>
<gene>
    <name evidence="11" type="ORF">H7J73_17420</name>
</gene>
<comment type="subcellular location">
    <subcellularLocation>
        <location evidence="1">Cell membrane</location>
        <topology evidence="1">Multi-pass membrane protein</topology>
    </subcellularLocation>
</comment>
<keyword evidence="7 9" id="KW-1133">Transmembrane helix</keyword>
<reference evidence="11 12" key="1">
    <citation type="journal article" date="2022" name="BMC Genomics">
        <title>Comparative genome analysis of mycobacteria focusing on tRNA and non-coding RNA.</title>
        <authorList>
            <person name="Behra P.R.K."/>
            <person name="Pettersson B.M.F."/>
            <person name="Ramesh M."/>
            <person name="Das S."/>
            <person name="Dasgupta S."/>
            <person name="Kirsebom L.A."/>
        </authorList>
    </citation>
    <scope>NUCLEOTIDE SEQUENCE [LARGE SCALE GENOMIC DNA]</scope>
    <source>
        <strain evidence="11 12">DSM 44078</strain>
    </source>
</reference>
<sequence>MAAPTKYDNSALAHEEEGYDKGLKPRQLQMIAIGGAIGTGLFMGAGGRLASAGPGLFIVYAICGVFVFFILRALGELVLHRPSSGSFVSYAREFLGEKAAYVAGWMYFFNWACTSIVDVTAIALYMHYWGAFEVIPQWTIALIALLIVLSINMISVKWFGEMEFWAALIKVVALVTFLVVGIVFLAGRFKIEGATTGPSVIADNGGILPNGLLALVVIISGVIFAYAAVELVGTAAGETAEPAKVMPKAINSVIFRIAVFYVGSLILLALLLPFTKYKSGTSPFVTFFSSIGVEGAGSIMNFVVLTAALSSLNAGLYSTGRILRSMSMNGSAPKFTAKMSKRGVPWAGIALTACFTVVGVFLNLVVPAEAFNIALDLSALGIIASWATIVICQIQLYRWSQKGILERPAFRLFGTPYTSYATLIFLAAVTLLMCIENYWNAIAIVVIIPVLIAGWYGVRGRVLQMAQERVGITGNYPVYAETPLMDELLGKDAAAAAKKKAAAEKESSAPDE</sequence>
<evidence type="ECO:0000256" key="8">
    <source>
        <dbReference type="ARBA" id="ARBA00023136"/>
    </source>
</evidence>
<feature type="transmembrane region" description="Helical" evidence="9">
    <location>
        <begin position="138"/>
        <end position="160"/>
    </location>
</feature>
<feature type="transmembrane region" description="Helical" evidence="9">
    <location>
        <begin position="299"/>
        <end position="323"/>
    </location>
</feature>
<dbReference type="PIRSF" id="PIRSF006060">
    <property type="entry name" value="AA_transporter"/>
    <property type="match status" value="1"/>
</dbReference>
<dbReference type="Pfam" id="PF00324">
    <property type="entry name" value="AA_permease"/>
    <property type="match status" value="1"/>
</dbReference>
<dbReference type="Proteomes" id="UP001526201">
    <property type="component" value="Unassembled WGS sequence"/>
</dbReference>
<feature type="transmembrane region" description="Helical" evidence="9">
    <location>
        <begin position="167"/>
        <end position="187"/>
    </location>
</feature>
<feature type="transmembrane region" description="Helical" evidence="9">
    <location>
        <begin position="409"/>
        <end position="432"/>
    </location>
</feature>
<feature type="transmembrane region" description="Helical" evidence="9">
    <location>
        <begin position="253"/>
        <end position="274"/>
    </location>
</feature>
<feature type="transmembrane region" description="Helical" evidence="9">
    <location>
        <begin position="438"/>
        <end position="458"/>
    </location>
</feature>
<proteinExistence type="inferred from homology"/>
<keyword evidence="3" id="KW-0813">Transport</keyword>
<feature type="transmembrane region" description="Helical" evidence="9">
    <location>
        <begin position="57"/>
        <end position="79"/>
    </location>
</feature>
<keyword evidence="8 9" id="KW-0472">Membrane</keyword>
<protein>
    <submittedName>
        <fullName evidence="11">Amino acid permease</fullName>
    </submittedName>
</protein>
<evidence type="ECO:0000256" key="9">
    <source>
        <dbReference type="SAM" id="Phobius"/>
    </source>
</evidence>
<evidence type="ECO:0000259" key="10">
    <source>
        <dbReference type="Pfam" id="PF00324"/>
    </source>
</evidence>